<keyword evidence="2" id="KW-0472">Membrane</keyword>
<dbReference type="Proteomes" id="UP000218690">
    <property type="component" value="Unassembled WGS sequence"/>
</dbReference>
<gene>
    <name evidence="3" type="ORF">COM45_05000</name>
</gene>
<keyword evidence="2" id="KW-1133">Transmembrane helix</keyword>
<dbReference type="EMBL" id="NWBP01000016">
    <property type="protein sequence ID" value="PCC83157.1"/>
    <property type="molecule type" value="Genomic_DNA"/>
</dbReference>
<proteinExistence type="predicted"/>
<dbReference type="AlphaFoldDB" id="A0A2A4AKU7"/>
<feature type="compositionally biased region" description="Polar residues" evidence="1">
    <location>
        <begin position="106"/>
        <end position="123"/>
    </location>
</feature>
<evidence type="ECO:0000313" key="4">
    <source>
        <dbReference type="Proteomes" id="UP000218690"/>
    </source>
</evidence>
<feature type="region of interest" description="Disordered" evidence="1">
    <location>
        <begin position="101"/>
        <end position="123"/>
    </location>
</feature>
<sequence>MGKHYNQAVLNSVSEQIADAVAVELQEQPWWLRYKGSIMLALQALAWVAGALPVMLADAPAWTIFAAGAIGYFITALVNRLTVDGVTPSMAPRLAAQAEYRARQDAPQTPTLPVYTGPTTNEV</sequence>
<evidence type="ECO:0000313" key="3">
    <source>
        <dbReference type="EMBL" id="PCC83157.1"/>
    </source>
</evidence>
<keyword evidence="2" id="KW-0812">Transmembrane</keyword>
<protein>
    <submittedName>
        <fullName evidence="3">Uncharacterized protein</fullName>
    </submittedName>
</protein>
<accession>A0A2A4AKU7</accession>
<feature type="transmembrane region" description="Helical" evidence="2">
    <location>
        <begin position="62"/>
        <end position="83"/>
    </location>
</feature>
<comment type="caution">
    <text evidence="3">The sequence shown here is derived from an EMBL/GenBank/DDBJ whole genome shotgun (WGS) entry which is preliminary data.</text>
</comment>
<reference evidence="3 4" key="1">
    <citation type="submission" date="2017-09" db="EMBL/GenBank/DDBJ databases">
        <title>Draft Genome Sequence of Corynebacterium accolens AH4003.</title>
        <authorList>
            <person name="Chen Y."/>
            <person name="Oosthuysen W.F."/>
            <person name="Kelley S."/>
            <person name="Horswill A."/>
        </authorList>
    </citation>
    <scope>NUCLEOTIDE SEQUENCE [LARGE SCALE GENOMIC DNA]</scope>
    <source>
        <strain evidence="3 4">AH4003</strain>
    </source>
</reference>
<feature type="transmembrane region" description="Helical" evidence="2">
    <location>
        <begin position="38"/>
        <end position="56"/>
    </location>
</feature>
<evidence type="ECO:0000256" key="2">
    <source>
        <dbReference type="SAM" id="Phobius"/>
    </source>
</evidence>
<organism evidence="3 4">
    <name type="scientific">Corynebacterium accolens</name>
    <dbReference type="NCBI Taxonomy" id="38284"/>
    <lineage>
        <taxon>Bacteria</taxon>
        <taxon>Bacillati</taxon>
        <taxon>Actinomycetota</taxon>
        <taxon>Actinomycetes</taxon>
        <taxon>Mycobacteriales</taxon>
        <taxon>Corynebacteriaceae</taxon>
        <taxon>Corynebacterium</taxon>
    </lineage>
</organism>
<evidence type="ECO:0000256" key="1">
    <source>
        <dbReference type="SAM" id="MobiDB-lite"/>
    </source>
</evidence>
<name>A0A2A4AKU7_9CORY</name>